<dbReference type="InterPro" id="IPR026832">
    <property type="entry name" value="Asteroid"/>
</dbReference>
<name>A0ABN9B061_9NEOB</name>
<evidence type="ECO:0000313" key="1">
    <source>
        <dbReference type="EMBL" id="CAI9541681.1"/>
    </source>
</evidence>
<accession>A0ABN9B061</accession>
<proteinExistence type="predicted"/>
<dbReference type="EMBL" id="CATNWA010001988">
    <property type="protein sequence ID" value="CAI9541681.1"/>
    <property type="molecule type" value="Genomic_DNA"/>
</dbReference>
<sequence length="232" mass="26775">MSLLPLFAVLTGNDYISLPALETFFSRVHFPLGNVSHTGRKHFRIQGLLNWLSRFANVEEAMENVLKYLNLKDQESVRQLLYSAMEEYDLSDTVNLETFFHGGLYVSPTAVQLNLPDWVQNALAKGALSPLLSDALVLKRVFLHAQVEDFRRISAHNVTQPIRKVIYALLLNMYQSSQAELQENKRNMHIFVEEFDRLETNLRRSRVEISFISEDSNEDLSLQNLPGVRYWS</sequence>
<comment type="caution">
    <text evidence="1">The sequence shown here is derived from an EMBL/GenBank/DDBJ whole genome shotgun (WGS) entry which is preliminary data.</text>
</comment>
<reference evidence="1" key="1">
    <citation type="submission" date="2023-05" db="EMBL/GenBank/DDBJ databases">
        <authorList>
            <person name="Stuckert A."/>
        </authorList>
    </citation>
    <scope>NUCLEOTIDE SEQUENCE</scope>
</reference>
<evidence type="ECO:0000313" key="2">
    <source>
        <dbReference type="Proteomes" id="UP001162483"/>
    </source>
</evidence>
<keyword evidence="2" id="KW-1185">Reference proteome</keyword>
<protein>
    <submittedName>
        <fullName evidence="1">Uncharacterized protein</fullName>
    </submittedName>
</protein>
<organism evidence="1 2">
    <name type="scientific">Staurois parvus</name>
    <dbReference type="NCBI Taxonomy" id="386267"/>
    <lineage>
        <taxon>Eukaryota</taxon>
        <taxon>Metazoa</taxon>
        <taxon>Chordata</taxon>
        <taxon>Craniata</taxon>
        <taxon>Vertebrata</taxon>
        <taxon>Euteleostomi</taxon>
        <taxon>Amphibia</taxon>
        <taxon>Batrachia</taxon>
        <taxon>Anura</taxon>
        <taxon>Neobatrachia</taxon>
        <taxon>Ranoidea</taxon>
        <taxon>Ranidae</taxon>
        <taxon>Staurois</taxon>
    </lineage>
</organism>
<dbReference type="PANTHER" id="PTHR15665">
    <property type="entry name" value="ASTEROID PROTEIN"/>
    <property type="match status" value="1"/>
</dbReference>
<gene>
    <name evidence="1" type="ORF">SPARVUS_LOCUS1970828</name>
</gene>
<dbReference type="Proteomes" id="UP001162483">
    <property type="component" value="Unassembled WGS sequence"/>
</dbReference>
<dbReference type="PANTHER" id="PTHR15665:SF1">
    <property type="entry name" value="PROTEIN ASTEROID HOMOLOG 1"/>
    <property type="match status" value="1"/>
</dbReference>